<dbReference type="PROSITE" id="PS50262">
    <property type="entry name" value="G_PROTEIN_RECEP_F1_2"/>
    <property type="match status" value="1"/>
</dbReference>
<dbReference type="InterPro" id="IPR000276">
    <property type="entry name" value="GPCR_Rhodpsn"/>
</dbReference>
<dbReference type="OrthoDB" id="5962323at2759"/>
<feature type="transmembrane region" description="Helical" evidence="6">
    <location>
        <begin position="283"/>
        <end position="314"/>
    </location>
</feature>
<accession>A0A8E0S196</accession>
<dbReference type="EMBL" id="LUCM01001418">
    <property type="protein sequence ID" value="KAA0198940.1"/>
    <property type="molecule type" value="Genomic_DNA"/>
</dbReference>
<evidence type="ECO:0000256" key="6">
    <source>
        <dbReference type="SAM" id="Phobius"/>
    </source>
</evidence>
<feature type="transmembrane region" description="Helical" evidence="6">
    <location>
        <begin position="168"/>
        <end position="196"/>
    </location>
</feature>
<evidence type="ECO:0000313" key="8">
    <source>
        <dbReference type="EMBL" id="KAA0198940.1"/>
    </source>
</evidence>
<gene>
    <name evidence="8" type="ORF">FBUS_00625</name>
</gene>
<dbReference type="GO" id="GO:0008528">
    <property type="term" value="F:G protein-coupled peptide receptor activity"/>
    <property type="evidence" value="ECO:0007669"/>
    <property type="project" value="InterPro"/>
</dbReference>
<dbReference type="Pfam" id="PF10324">
    <property type="entry name" value="7TM_GPCR_Srw"/>
    <property type="match status" value="2"/>
</dbReference>
<protein>
    <recommendedName>
        <fullName evidence="7">G-protein coupled receptors family 1 profile domain-containing protein</fullName>
    </recommendedName>
</protein>
<evidence type="ECO:0000256" key="5">
    <source>
        <dbReference type="SAM" id="MobiDB-lite"/>
    </source>
</evidence>
<evidence type="ECO:0000259" key="7">
    <source>
        <dbReference type="PROSITE" id="PS50262"/>
    </source>
</evidence>
<keyword evidence="9" id="KW-1185">Reference proteome</keyword>
<dbReference type="SUPFAM" id="SSF81321">
    <property type="entry name" value="Family A G protein-coupled receptor-like"/>
    <property type="match status" value="1"/>
</dbReference>
<dbReference type="InterPro" id="IPR053071">
    <property type="entry name" value="GPCR1-related_rcpt"/>
</dbReference>
<dbReference type="PRINTS" id="PR00237">
    <property type="entry name" value="GPCRRHODOPSN"/>
</dbReference>
<dbReference type="GO" id="GO:0016020">
    <property type="term" value="C:membrane"/>
    <property type="evidence" value="ECO:0007669"/>
    <property type="project" value="UniProtKB-SubCell"/>
</dbReference>
<evidence type="ECO:0000256" key="4">
    <source>
        <dbReference type="ARBA" id="ARBA00023136"/>
    </source>
</evidence>
<reference evidence="8" key="1">
    <citation type="submission" date="2019-05" db="EMBL/GenBank/DDBJ databases">
        <title>Annotation for the trematode Fasciolopsis buski.</title>
        <authorList>
            <person name="Choi Y.-J."/>
        </authorList>
    </citation>
    <scope>NUCLEOTIDE SEQUENCE</scope>
    <source>
        <strain evidence="8">HT</strain>
        <tissue evidence="8">Whole worm</tissue>
    </source>
</reference>
<feature type="transmembrane region" description="Helical" evidence="6">
    <location>
        <begin position="96"/>
        <end position="116"/>
    </location>
</feature>
<evidence type="ECO:0000256" key="3">
    <source>
        <dbReference type="ARBA" id="ARBA00022989"/>
    </source>
</evidence>
<feature type="transmembrane region" description="Helical" evidence="6">
    <location>
        <begin position="411"/>
        <end position="437"/>
    </location>
</feature>
<dbReference type="SMART" id="SM01381">
    <property type="entry name" value="7TM_GPCR_Srsx"/>
    <property type="match status" value="1"/>
</dbReference>
<evidence type="ECO:0000256" key="2">
    <source>
        <dbReference type="ARBA" id="ARBA00022692"/>
    </source>
</evidence>
<feature type="region of interest" description="Disordered" evidence="5">
    <location>
        <begin position="326"/>
        <end position="370"/>
    </location>
</feature>
<dbReference type="PANTHER" id="PTHR47023:SF1">
    <property type="entry name" value="SEX PEPTIDE RECEPTOR"/>
    <property type="match status" value="1"/>
</dbReference>
<comment type="caution">
    <text evidence="8">The sequence shown here is derived from an EMBL/GenBank/DDBJ whole genome shotgun (WGS) entry which is preliminary data.</text>
</comment>
<feature type="compositionally biased region" description="Polar residues" evidence="5">
    <location>
        <begin position="333"/>
        <end position="349"/>
    </location>
</feature>
<dbReference type="AlphaFoldDB" id="A0A8E0S196"/>
<dbReference type="Gene3D" id="1.20.1070.10">
    <property type="entry name" value="Rhodopsin 7-helix transmembrane proteins"/>
    <property type="match status" value="1"/>
</dbReference>
<dbReference type="InterPro" id="IPR017452">
    <property type="entry name" value="GPCR_Rhodpsn_7TM"/>
</dbReference>
<dbReference type="PANTHER" id="PTHR47023">
    <property type="entry name" value="SEX PEPTIDE RECEPTOR"/>
    <property type="match status" value="1"/>
</dbReference>
<keyword evidence="2 6" id="KW-0812">Transmembrane</keyword>
<proteinExistence type="predicted"/>
<sequence>MGVARNRTGFVLLNTSALAQIARESIQLRSAFQKTNVSILESFGTSQLESMRAEFVNNKLTQFLRHAIFEGEVNTKCSRLTTLVSGTPVGQIIQTYLQPVVIIFTLITNCVIAMVLTRPVLRNPTNTLLLGIAVADLFTALLPLPIYISSLTSNLYREQLNLFKGYAVSYLTTLLPTIFHTAAIWMTVLLAIQRFVYVQYPLKAGSICICQSGPIKWSTILTVILALLFQLPQMIFLRYHNVMSFHVTHQIPDPGAIVLPSHFGPIVFGDLGLVKCTPLDPRFMFTILLCRVAFVHVIPSALLTILTGQLIVALHRFARNRRKLLNKSRPSGKGTTTNFSSSLRCTTVNGDRGRAFGRKSPRSNVTSSSETDSTSKMMLVVLGIFLLVELPTTACICTYAFAIILNRAISGLFFGIMELCNFLVVLSYPANFFVYLAMSRPFRDTLRANLPWCWNWSKMKSTSRCDCLAGHRDSGMLHEHSQLHPSRPKPIDVG</sequence>
<comment type="subcellular location">
    <subcellularLocation>
        <location evidence="1">Membrane</location>
    </subcellularLocation>
</comment>
<dbReference type="CDD" id="cd14978">
    <property type="entry name" value="7tmA_FMRFamide_R-like"/>
    <property type="match status" value="1"/>
</dbReference>
<dbReference type="Proteomes" id="UP000728185">
    <property type="component" value="Unassembled WGS sequence"/>
</dbReference>
<evidence type="ECO:0000313" key="9">
    <source>
        <dbReference type="Proteomes" id="UP000728185"/>
    </source>
</evidence>
<feature type="domain" description="G-protein coupled receptors family 1 profile" evidence="7">
    <location>
        <begin position="108"/>
        <end position="435"/>
    </location>
</feature>
<organism evidence="8 9">
    <name type="scientific">Fasciolopsis buskii</name>
    <dbReference type="NCBI Taxonomy" id="27845"/>
    <lineage>
        <taxon>Eukaryota</taxon>
        <taxon>Metazoa</taxon>
        <taxon>Spiralia</taxon>
        <taxon>Lophotrochozoa</taxon>
        <taxon>Platyhelminthes</taxon>
        <taxon>Trematoda</taxon>
        <taxon>Digenea</taxon>
        <taxon>Plagiorchiida</taxon>
        <taxon>Echinostomata</taxon>
        <taxon>Echinostomatoidea</taxon>
        <taxon>Fasciolidae</taxon>
        <taxon>Fasciolopsis</taxon>
    </lineage>
</organism>
<keyword evidence="3 6" id="KW-1133">Transmembrane helix</keyword>
<feature type="transmembrane region" description="Helical" evidence="6">
    <location>
        <begin position="217"/>
        <end position="236"/>
    </location>
</feature>
<name>A0A8E0S196_9TREM</name>
<dbReference type="InterPro" id="IPR019427">
    <property type="entry name" value="7TM_GPCR_serpentine_rcpt_Srw"/>
</dbReference>
<evidence type="ECO:0000256" key="1">
    <source>
        <dbReference type="ARBA" id="ARBA00004370"/>
    </source>
</evidence>
<keyword evidence="4 6" id="KW-0472">Membrane</keyword>
<feature type="transmembrane region" description="Helical" evidence="6">
    <location>
        <begin position="379"/>
        <end position="405"/>
    </location>
</feature>
<feature type="transmembrane region" description="Helical" evidence="6">
    <location>
        <begin position="128"/>
        <end position="148"/>
    </location>
</feature>